<dbReference type="PANTHER" id="PTHR43646:SF2">
    <property type="entry name" value="GLYCOSYLTRANSFERASE 2-LIKE DOMAIN-CONTAINING PROTEIN"/>
    <property type="match status" value="1"/>
</dbReference>
<feature type="domain" description="Glycosyltransferase 2-like" evidence="6">
    <location>
        <begin position="13"/>
        <end position="100"/>
    </location>
</feature>
<accession>A0A2R4XHY2</accession>
<dbReference type="OrthoDB" id="5291101at2"/>
<protein>
    <submittedName>
        <fullName evidence="7">Glycosyl transferase</fullName>
    </submittedName>
</protein>
<dbReference type="InterPro" id="IPR001173">
    <property type="entry name" value="Glyco_trans_2-like"/>
</dbReference>
<evidence type="ECO:0000313" key="7">
    <source>
        <dbReference type="EMBL" id="AWB33401.1"/>
    </source>
</evidence>
<dbReference type="GO" id="GO:0016757">
    <property type="term" value="F:glycosyltransferase activity"/>
    <property type="evidence" value="ECO:0007669"/>
    <property type="project" value="UniProtKB-KW"/>
</dbReference>
<gene>
    <name evidence="7" type="ORF">DBV39_06430</name>
</gene>
<keyword evidence="5" id="KW-0472">Membrane</keyword>
<dbReference type="Gene3D" id="3.90.550.10">
    <property type="entry name" value="Spore Coat Polysaccharide Biosynthesis Protein SpsA, Chain A"/>
    <property type="match status" value="1"/>
</dbReference>
<organism evidence="7 8">
    <name type="scientific">Orrella marina</name>
    <dbReference type="NCBI Taxonomy" id="2163011"/>
    <lineage>
        <taxon>Bacteria</taxon>
        <taxon>Pseudomonadati</taxon>
        <taxon>Pseudomonadota</taxon>
        <taxon>Betaproteobacteria</taxon>
        <taxon>Burkholderiales</taxon>
        <taxon>Alcaligenaceae</taxon>
        <taxon>Orrella</taxon>
    </lineage>
</organism>
<evidence type="ECO:0000256" key="5">
    <source>
        <dbReference type="ARBA" id="ARBA00023136"/>
    </source>
</evidence>
<dbReference type="Pfam" id="PF00535">
    <property type="entry name" value="Glycos_transf_2"/>
    <property type="match status" value="1"/>
</dbReference>
<evidence type="ECO:0000313" key="8">
    <source>
        <dbReference type="Proteomes" id="UP000244571"/>
    </source>
</evidence>
<evidence type="ECO:0000256" key="4">
    <source>
        <dbReference type="ARBA" id="ARBA00022679"/>
    </source>
</evidence>
<evidence type="ECO:0000259" key="6">
    <source>
        <dbReference type="Pfam" id="PF00535"/>
    </source>
</evidence>
<dbReference type="GO" id="GO:0005886">
    <property type="term" value="C:plasma membrane"/>
    <property type="evidence" value="ECO:0007669"/>
    <property type="project" value="UniProtKB-SubCell"/>
</dbReference>
<dbReference type="Proteomes" id="UP000244571">
    <property type="component" value="Chromosome"/>
</dbReference>
<proteinExistence type="predicted"/>
<dbReference type="EMBL" id="CP028901">
    <property type="protein sequence ID" value="AWB33401.1"/>
    <property type="molecule type" value="Genomic_DNA"/>
</dbReference>
<keyword evidence="2" id="KW-1003">Cell membrane</keyword>
<dbReference type="PANTHER" id="PTHR43646">
    <property type="entry name" value="GLYCOSYLTRANSFERASE"/>
    <property type="match status" value="1"/>
</dbReference>
<keyword evidence="8" id="KW-1185">Reference proteome</keyword>
<name>A0A2R4XHY2_9BURK</name>
<evidence type="ECO:0000256" key="3">
    <source>
        <dbReference type="ARBA" id="ARBA00022676"/>
    </source>
</evidence>
<dbReference type="CDD" id="cd02522">
    <property type="entry name" value="GT_2_like_a"/>
    <property type="match status" value="1"/>
</dbReference>
<evidence type="ECO:0000256" key="2">
    <source>
        <dbReference type="ARBA" id="ARBA00022475"/>
    </source>
</evidence>
<keyword evidence="3" id="KW-0328">Glycosyltransferase</keyword>
<dbReference type="KEGG" id="boz:DBV39_06430"/>
<dbReference type="InterPro" id="IPR029044">
    <property type="entry name" value="Nucleotide-diphossugar_trans"/>
</dbReference>
<sequence length="246" mass="28439">MDPVFLKKPRRLSIIIPVLNEASVIAQTLASLQPMRKRGVEVIVVDGGSQDSTVVRCMSRVDRFLSSPPGRARQMNVGARHAQGEILVFLHADTLLPDDADLIIERALTASVKSHKIPVDHSHDRPAWGRFDVAIDGRHWMLMIIAFMMNMRSRLTHICTGDQTIFMIWHTFDTTGGFPEQPLMEDIALSSRLKKRIPPVCLRHKVRTSGRRWEKHGVWRTIWLMWELRWRYWRGESASNLAKRYR</sequence>
<dbReference type="SUPFAM" id="SSF53448">
    <property type="entry name" value="Nucleotide-diphospho-sugar transferases"/>
    <property type="match status" value="1"/>
</dbReference>
<reference evidence="7 8" key="1">
    <citation type="submission" date="2018-04" db="EMBL/GenBank/DDBJ databases">
        <title>Bordetella sp. HZ20 isolated from seawater.</title>
        <authorList>
            <person name="Sun C."/>
        </authorList>
    </citation>
    <scope>NUCLEOTIDE SEQUENCE [LARGE SCALE GENOMIC DNA]</scope>
    <source>
        <strain evidence="7 8">HZ20</strain>
    </source>
</reference>
<dbReference type="AlphaFoldDB" id="A0A2R4XHY2"/>
<keyword evidence="4 7" id="KW-0808">Transferase</keyword>
<dbReference type="InterPro" id="IPR026461">
    <property type="entry name" value="Trfase_2_rSAM/seldom_assoc"/>
</dbReference>
<dbReference type="NCBIfam" id="TIGR04283">
    <property type="entry name" value="glyco_like_mftF"/>
    <property type="match status" value="1"/>
</dbReference>
<comment type="subcellular location">
    <subcellularLocation>
        <location evidence="1">Cell membrane</location>
    </subcellularLocation>
</comment>
<evidence type="ECO:0000256" key="1">
    <source>
        <dbReference type="ARBA" id="ARBA00004236"/>
    </source>
</evidence>